<evidence type="ECO:0000313" key="4">
    <source>
        <dbReference type="EMBL" id="TKA40436.1"/>
    </source>
</evidence>
<dbReference type="EMBL" id="NAJP01000033">
    <property type="protein sequence ID" value="TKA40436.1"/>
    <property type="molecule type" value="Genomic_DNA"/>
</dbReference>
<evidence type="ECO:0000313" key="5">
    <source>
        <dbReference type="Proteomes" id="UP000310066"/>
    </source>
</evidence>
<evidence type="ECO:0000259" key="3">
    <source>
        <dbReference type="Pfam" id="PF05368"/>
    </source>
</evidence>
<gene>
    <name evidence="4" type="ORF">B0A54_09385</name>
</gene>
<dbReference type="OrthoDB" id="9984533at2759"/>
<dbReference type="PANTHER" id="PTHR47706">
    <property type="entry name" value="NMRA-LIKE FAMILY PROTEIN"/>
    <property type="match status" value="1"/>
</dbReference>
<dbReference type="Gene3D" id="3.40.50.720">
    <property type="entry name" value="NAD(P)-binding Rossmann-like Domain"/>
    <property type="match status" value="1"/>
</dbReference>
<evidence type="ECO:0000256" key="1">
    <source>
        <dbReference type="ARBA" id="ARBA00022857"/>
    </source>
</evidence>
<sequence>MIDTLTRDWHLLFLDDLNYKVIGIRFNRRDDIETTKMPATDGRRAPNGTLGPTVINHLVKQGFEVTLLSRNIEKAAQQYPPPIKVAQADYASTENLTETLREAGGFDSLVILINRRDLEPQIKLIDAAIAAGVPHIVPSSFGISTESPEVRALPQINEKIEMEKYLVKKAEEGKVSYTAINTGLFFDWGLEGPGLPVNLKGGPTLRADGGDVALSVSTLDVIGQAVAQAVRKREEARNRFLYVHSAAVTQNQLLQYARETAPERDFPIEEVDTEKAVADAEEKIRQGATGPRVAAPAMMRVSFGLGLGLFKQVDNAFLGLDVMTEEEVKAVVAKYVRKQW</sequence>
<proteinExistence type="predicted"/>
<dbReference type="Pfam" id="PF05368">
    <property type="entry name" value="NmrA"/>
    <property type="match status" value="1"/>
</dbReference>
<dbReference type="InterPro" id="IPR051609">
    <property type="entry name" value="NmrA/Isoflavone_reductase-like"/>
</dbReference>
<keyword evidence="2" id="KW-0560">Oxidoreductase</keyword>
<keyword evidence="1" id="KW-0521">NADP</keyword>
<feature type="domain" description="NmrA-like" evidence="3">
    <location>
        <begin position="48"/>
        <end position="255"/>
    </location>
</feature>
<dbReference type="GO" id="GO:0016491">
    <property type="term" value="F:oxidoreductase activity"/>
    <property type="evidence" value="ECO:0007669"/>
    <property type="project" value="UniProtKB-KW"/>
</dbReference>
<organism evidence="4 5">
    <name type="scientific">Friedmanniomyces endolithicus</name>
    <dbReference type="NCBI Taxonomy" id="329885"/>
    <lineage>
        <taxon>Eukaryota</taxon>
        <taxon>Fungi</taxon>
        <taxon>Dikarya</taxon>
        <taxon>Ascomycota</taxon>
        <taxon>Pezizomycotina</taxon>
        <taxon>Dothideomycetes</taxon>
        <taxon>Dothideomycetidae</taxon>
        <taxon>Mycosphaerellales</taxon>
        <taxon>Teratosphaeriaceae</taxon>
        <taxon>Friedmanniomyces</taxon>
    </lineage>
</organism>
<accession>A0A4U0UYR5</accession>
<dbReference type="Proteomes" id="UP000310066">
    <property type="component" value="Unassembled WGS sequence"/>
</dbReference>
<dbReference type="InterPro" id="IPR036291">
    <property type="entry name" value="NAD(P)-bd_dom_sf"/>
</dbReference>
<reference evidence="4 5" key="1">
    <citation type="submission" date="2017-03" db="EMBL/GenBank/DDBJ databases">
        <title>Genomes of endolithic fungi from Antarctica.</title>
        <authorList>
            <person name="Coleine C."/>
            <person name="Masonjones S."/>
            <person name="Stajich J.E."/>
        </authorList>
    </citation>
    <scope>NUCLEOTIDE SEQUENCE [LARGE SCALE GENOMIC DNA]</scope>
    <source>
        <strain evidence="4 5">CCFEE 5311</strain>
    </source>
</reference>
<dbReference type="PANTHER" id="PTHR47706:SF1">
    <property type="entry name" value="CIPA-LIKE, PUTATIVE (AFU_ORTHOLOGUE AFUA_1G12460)-RELATED"/>
    <property type="match status" value="1"/>
</dbReference>
<dbReference type="SUPFAM" id="SSF51735">
    <property type="entry name" value="NAD(P)-binding Rossmann-fold domains"/>
    <property type="match status" value="1"/>
</dbReference>
<dbReference type="InterPro" id="IPR008030">
    <property type="entry name" value="NmrA-like"/>
</dbReference>
<comment type="caution">
    <text evidence="4">The sequence shown here is derived from an EMBL/GenBank/DDBJ whole genome shotgun (WGS) entry which is preliminary data.</text>
</comment>
<evidence type="ECO:0000256" key="2">
    <source>
        <dbReference type="ARBA" id="ARBA00023002"/>
    </source>
</evidence>
<protein>
    <recommendedName>
        <fullName evidence="3">NmrA-like domain-containing protein</fullName>
    </recommendedName>
</protein>
<dbReference type="AlphaFoldDB" id="A0A4U0UYR5"/>
<name>A0A4U0UYR5_9PEZI</name>